<dbReference type="Proteomes" id="UP000324800">
    <property type="component" value="Unassembled WGS sequence"/>
</dbReference>
<organism evidence="1 2">
    <name type="scientific">Streblomastix strix</name>
    <dbReference type="NCBI Taxonomy" id="222440"/>
    <lineage>
        <taxon>Eukaryota</taxon>
        <taxon>Metamonada</taxon>
        <taxon>Preaxostyla</taxon>
        <taxon>Oxymonadida</taxon>
        <taxon>Streblomastigidae</taxon>
        <taxon>Streblomastix</taxon>
    </lineage>
</organism>
<evidence type="ECO:0000313" key="1">
    <source>
        <dbReference type="EMBL" id="KAA6400556.1"/>
    </source>
</evidence>
<name>A0A5J4X1B9_9EUKA</name>
<dbReference type="EMBL" id="SNRW01000543">
    <property type="protein sequence ID" value="KAA6400556.1"/>
    <property type="molecule type" value="Genomic_DNA"/>
</dbReference>
<reference evidence="1 2" key="1">
    <citation type="submission" date="2019-03" db="EMBL/GenBank/DDBJ databases">
        <title>Single cell metagenomics reveals metabolic interactions within the superorganism composed of flagellate Streblomastix strix and complex community of Bacteroidetes bacteria on its surface.</title>
        <authorList>
            <person name="Treitli S.C."/>
            <person name="Kolisko M."/>
            <person name="Husnik F."/>
            <person name="Keeling P."/>
            <person name="Hampl V."/>
        </authorList>
    </citation>
    <scope>NUCLEOTIDE SEQUENCE [LARGE SCALE GENOMIC DNA]</scope>
    <source>
        <strain evidence="1">ST1C</strain>
    </source>
</reference>
<sequence length="100" mass="11747">MVIGEENEEEEWIDAFSRPWKEEIFWIHPPIPKIGKAQIALEKIYPNSGQLIFWSEHVDSEPREGDDEKEGHTTPGNIVAFFMDEKLSKEENQQQNFQTM</sequence>
<dbReference type="AlphaFoldDB" id="A0A5J4X1B9"/>
<protein>
    <submittedName>
        <fullName evidence="1">Uncharacterized protein</fullName>
    </submittedName>
</protein>
<accession>A0A5J4X1B9</accession>
<proteinExistence type="predicted"/>
<evidence type="ECO:0000313" key="2">
    <source>
        <dbReference type="Proteomes" id="UP000324800"/>
    </source>
</evidence>
<comment type="caution">
    <text evidence="1">The sequence shown here is derived from an EMBL/GenBank/DDBJ whole genome shotgun (WGS) entry which is preliminary data.</text>
</comment>
<gene>
    <name evidence="1" type="ORF">EZS28_003919</name>
</gene>